<protein>
    <submittedName>
        <fullName evidence="6">TetR family transcriptional regulator</fullName>
    </submittedName>
</protein>
<gene>
    <name evidence="6" type="ORF">BWI75_05740</name>
</gene>
<comment type="caution">
    <text evidence="6">The sequence shown here is derived from an EMBL/GenBank/DDBJ whole genome shotgun (WGS) entry which is preliminary data.</text>
</comment>
<evidence type="ECO:0000313" key="7">
    <source>
        <dbReference type="Proteomes" id="UP000441797"/>
    </source>
</evidence>
<keyword evidence="1" id="KW-0805">Transcription regulation</keyword>
<dbReference type="SUPFAM" id="SSF48498">
    <property type="entry name" value="Tetracyclin repressor-like, C-terminal domain"/>
    <property type="match status" value="1"/>
</dbReference>
<dbReference type="Pfam" id="PF00440">
    <property type="entry name" value="TetR_N"/>
    <property type="match status" value="1"/>
</dbReference>
<dbReference type="PRINTS" id="PR00455">
    <property type="entry name" value="HTHTETR"/>
</dbReference>
<evidence type="ECO:0000259" key="5">
    <source>
        <dbReference type="PROSITE" id="PS50977"/>
    </source>
</evidence>
<dbReference type="InterPro" id="IPR001647">
    <property type="entry name" value="HTH_TetR"/>
</dbReference>
<evidence type="ECO:0000256" key="1">
    <source>
        <dbReference type="ARBA" id="ARBA00023015"/>
    </source>
</evidence>
<evidence type="ECO:0000313" key="6">
    <source>
        <dbReference type="EMBL" id="MUL35864.1"/>
    </source>
</evidence>
<dbReference type="Pfam" id="PF13305">
    <property type="entry name" value="TetR_C_33"/>
    <property type="match status" value="1"/>
</dbReference>
<feature type="domain" description="HTH tetR-type" evidence="5">
    <location>
        <begin position="18"/>
        <end position="78"/>
    </location>
</feature>
<keyword evidence="7" id="KW-1185">Reference proteome</keyword>
<dbReference type="Proteomes" id="UP000441797">
    <property type="component" value="Unassembled WGS sequence"/>
</dbReference>
<dbReference type="PANTHER" id="PTHR30055">
    <property type="entry name" value="HTH-TYPE TRANSCRIPTIONAL REGULATOR RUTR"/>
    <property type="match status" value="1"/>
</dbReference>
<dbReference type="Gene3D" id="1.10.357.10">
    <property type="entry name" value="Tetracycline Repressor, domain 2"/>
    <property type="match status" value="1"/>
</dbReference>
<name>A0A6N8FSY8_9CHRO</name>
<dbReference type="InterPro" id="IPR050109">
    <property type="entry name" value="HTH-type_TetR-like_transc_reg"/>
</dbReference>
<accession>A0A6N8FSY8</accession>
<dbReference type="InterPro" id="IPR009057">
    <property type="entry name" value="Homeodomain-like_sf"/>
</dbReference>
<dbReference type="PROSITE" id="PS50977">
    <property type="entry name" value="HTH_TETR_2"/>
    <property type="match status" value="1"/>
</dbReference>
<reference evidence="6 7" key="1">
    <citation type="journal article" date="2019" name="Front. Microbiol.">
        <title>Genomic Features for Desiccation Tolerance and Sugar Biosynthesis in the Extremophile Gloeocapsopsis sp. UTEX B3054.</title>
        <authorList>
            <person name="Urrejola C."/>
            <person name="Alcorta J."/>
            <person name="Salas L."/>
            <person name="Vasquez M."/>
            <person name="Polz M.F."/>
            <person name="Vicuna R."/>
            <person name="Diez B."/>
        </authorList>
    </citation>
    <scope>NUCLEOTIDE SEQUENCE [LARGE SCALE GENOMIC DNA]</scope>
    <source>
        <strain evidence="6 7">1H9</strain>
    </source>
</reference>
<dbReference type="OrthoDB" id="66596at2"/>
<dbReference type="PANTHER" id="PTHR30055:SF234">
    <property type="entry name" value="HTH-TYPE TRANSCRIPTIONAL REGULATOR BETI"/>
    <property type="match status" value="1"/>
</dbReference>
<evidence type="ECO:0000256" key="3">
    <source>
        <dbReference type="ARBA" id="ARBA00023163"/>
    </source>
</evidence>
<feature type="DNA-binding region" description="H-T-H motif" evidence="4">
    <location>
        <begin position="41"/>
        <end position="60"/>
    </location>
</feature>
<dbReference type="GO" id="GO:0000976">
    <property type="term" value="F:transcription cis-regulatory region binding"/>
    <property type="evidence" value="ECO:0007669"/>
    <property type="project" value="TreeGrafter"/>
</dbReference>
<dbReference type="GO" id="GO:0003700">
    <property type="term" value="F:DNA-binding transcription factor activity"/>
    <property type="evidence" value="ECO:0007669"/>
    <property type="project" value="TreeGrafter"/>
</dbReference>
<evidence type="ECO:0000256" key="2">
    <source>
        <dbReference type="ARBA" id="ARBA00023125"/>
    </source>
</evidence>
<dbReference type="AlphaFoldDB" id="A0A6N8FSY8"/>
<keyword evidence="2 4" id="KW-0238">DNA-binding</keyword>
<dbReference type="InterPro" id="IPR036271">
    <property type="entry name" value="Tet_transcr_reg_TetR-rel_C_sf"/>
</dbReference>
<proteinExistence type="predicted"/>
<organism evidence="6 7">
    <name type="scientific">Gloeocapsopsis dulcis AAB1 = 1H9</name>
    <dbReference type="NCBI Taxonomy" id="1433147"/>
    <lineage>
        <taxon>Bacteria</taxon>
        <taxon>Bacillati</taxon>
        <taxon>Cyanobacteriota</taxon>
        <taxon>Cyanophyceae</taxon>
        <taxon>Oscillatoriophycideae</taxon>
        <taxon>Chroococcales</taxon>
        <taxon>Chroococcaceae</taxon>
        <taxon>Gloeocapsopsis</taxon>
        <taxon>Gloeocapsopsis dulcis</taxon>
    </lineage>
</organism>
<sequence>MDSHTVTNYRTAQDLHQQALRQGILDDASNLLLREGLQALSMRRIAQMVGCSTTVLYTMFGSKQGLIDELYLKGFAMLRQALAAVPLSDDLLEYLTTLGQAYRAFALANPTYYAVMFCQTSPEFTPTQNCIQQSWSSFELLVSTVQACIDAEVLVEDNPQEVAKMLWGVVHGHVGLELTGHFSNSTIAGERFDRTIGVILTGLTRKQPSIEA</sequence>
<dbReference type="SUPFAM" id="SSF46689">
    <property type="entry name" value="Homeodomain-like"/>
    <property type="match status" value="1"/>
</dbReference>
<dbReference type="InterPro" id="IPR025996">
    <property type="entry name" value="MT1864/Rv1816-like_C"/>
</dbReference>
<dbReference type="RefSeq" id="WP_105221965.1">
    <property type="nucleotide sequence ID" value="NZ_CAWNSU010000122.1"/>
</dbReference>
<evidence type="ECO:0000256" key="4">
    <source>
        <dbReference type="PROSITE-ProRule" id="PRU00335"/>
    </source>
</evidence>
<keyword evidence="3" id="KW-0804">Transcription</keyword>
<dbReference type="EMBL" id="NAPY01000006">
    <property type="protein sequence ID" value="MUL35864.1"/>
    <property type="molecule type" value="Genomic_DNA"/>
</dbReference>